<dbReference type="GO" id="GO:0005815">
    <property type="term" value="C:microtubule organizing center"/>
    <property type="evidence" value="ECO:0007669"/>
    <property type="project" value="TreeGrafter"/>
</dbReference>
<dbReference type="PANTHER" id="PTHR16011">
    <property type="entry name" value="IFT57/HIPPI"/>
    <property type="match status" value="1"/>
</dbReference>
<comment type="subcellular location">
    <subcellularLocation>
        <location evidence="1">Cell projection</location>
        <location evidence="1">Cilium</location>
    </subcellularLocation>
</comment>
<keyword evidence="6" id="KW-1185">Reference proteome</keyword>
<evidence type="ECO:0000313" key="8">
    <source>
        <dbReference type="WBParaSite" id="PSAMB.scaffold302size58235.g4446.t2"/>
    </source>
</evidence>
<evidence type="ECO:0000256" key="3">
    <source>
        <dbReference type="ARBA" id="ARBA00023069"/>
    </source>
</evidence>
<dbReference type="GO" id="GO:0005929">
    <property type="term" value="C:cilium"/>
    <property type="evidence" value="ECO:0007669"/>
    <property type="project" value="UniProtKB-SubCell"/>
</dbReference>
<dbReference type="Pfam" id="PF10498">
    <property type="entry name" value="IFT57"/>
    <property type="match status" value="1"/>
</dbReference>
<dbReference type="WBParaSite" id="PSAMB.scaffold302size58235.g4446.t2">
    <property type="protein sequence ID" value="PSAMB.scaffold302size58235.g4446.t2"/>
    <property type="gene ID" value="PSAMB.scaffold302size58235.g4446"/>
</dbReference>
<name>A0A914W4J4_9BILA</name>
<keyword evidence="3" id="KW-0969">Cilium</keyword>
<evidence type="ECO:0000313" key="7">
    <source>
        <dbReference type="WBParaSite" id="PSAMB.scaffold302size58235.g4446.t1"/>
    </source>
</evidence>
<dbReference type="Proteomes" id="UP000887566">
    <property type="component" value="Unplaced"/>
</dbReference>
<dbReference type="InterPro" id="IPR019530">
    <property type="entry name" value="Intra-flagellar_transport_57"/>
</dbReference>
<proteinExistence type="inferred from homology"/>
<dbReference type="PANTHER" id="PTHR16011:SF0">
    <property type="entry name" value="INTRAFLAGELLAR TRANSPORT PROTEIN 57 HOMOLOG"/>
    <property type="match status" value="1"/>
</dbReference>
<evidence type="ECO:0000313" key="6">
    <source>
        <dbReference type="Proteomes" id="UP000887566"/>
    </source>
</evidence>
<dbReference type="GO" id="GO:0030992">
    <property type="term" value="C:intraciliary transport particle B"/>
    <property type="evidence" value="ECO:0007669"/>
    <property type="project" value="TreeGrafter"/>
</dbReference>
<keyword evidence="4" id="KW-0966">Cell projection</keyword>
<evidence type="ECO:0000256" key="4">
    <source>
        <dbReference type="ARBA" id="ARBA00023273"/>
    </source>
</evidence>
<comment type="similarity">
    <text evidence="2">Belongs to the IFT57 family.</text>
</comment>
<evidence type="ECO:0000256" key="1">
    <source>
        <dbReference type="ARBA" id="ARBA00004138"/>
    </source>
</evidence>
<evidence type="ECO:0000256" key="5">
    <source>
        <dbReference type="SAM" id="MobiDB-lite"/>
    </source>
</evidence>
<dbReference type="WBParaSite" id="PSAMB.scaffold302size58235.g4446.t1">
    <property type="protein sequence ID" value="PSAMB.scaffold302size58235.g4446.t1"/>
    <property type="gene ID" value="PSAMB.scaffold302size58235.g4446"/>
</dbReference>
<dbReference type="GO" id="GO:0042073">
    <property type="term" value="P:intraciliary transport"/>
    <property type="evidence" value="ECO:0007669"/>
    <property type="project" value="TreeGrafter"/>
</dbReference>
<accession>A0A914W4J4</accession>
<protein>
    <submittedName>
        <fullName evidence="7 8">Intraflagellar transport protein 57 homolog</fullName>
    </submittedName>
</protein>
<reference evidence="7 8" key="1">
    <citation type="submission" date="2022-11" db="UniProtKB">
        <authorList>
            <consortium name="WormBaseParasite"/>
        </authorList>
    </citation>
    <scope>IDENTIFICATION</scope>
</reference>
<dbReference type="GO" id="GO:0005794">
    <property type="term" value="C:Golgi apparatus"/>
    <property type="evidence" value="ECO:0007669"/>
    <property type="project" value="TreeGrafter"/>
</dbReference>
<organism evidence="6 8">
    <name type="scientific">Plectus sambesii</name>
    <dbReference type="NCBI Taxonomy" id="2011161"/>
    <lineage>
        <taxon>Eukaryota</taxon>
        <taxon>Metazoa</taxon>
        <taxon>Ecdysozoa</taxon>
        <taxon>Nematoda</taxon>
        <taxon>Chromadorea</taxon>
        <taxon>Plectida</taxon>
        <taxon>Plectina</taxon>
        <taxon>Plectoidea</taxon>
        <taxon>Plectidae</taxon>
        <taxon>Plectus</taxon>
    </lineage>
</organism>
<dbReference type="GO" id="GO:1905515">
    <property type="term" value="P:non-motile cilium assembly"/>
    <property type="evidence" value="ECO:0007669"/>
    <property type="project" value="TreeGrafter"/>
</dbReference>
<sequence length="431" mass="47944">MSMEQVDSDQPTAGDGDKEAPVASPPKGDSNEEGAGGPGKQHQLFVAMEEVLDKLKLLNYEQDLIKKSPSYKPIAKHYFAIATNSGEQFFMFTSVAAWLIQKSGKSSFEMPQEHDDPNATVSKILNELRSIGADVDFPPNKLKSGAGEQCVYVLDELANAALKGTHFSWHKAEPVADEDEEAAGADEAELTAEQFDQEEDEPELADDDDDAGFLDLQGLHEVGGGGRLNLDGEVTKEILQSDTDAMAWKLEVERVMPSLKITIRQDAKDWRMHLEQMHAYRGAIGETLNQARPQLDRLSNDIGKSLEKITSREKYLNTQLESLLAQFRGAQDRLAENREKYREASGGVTERSKTLAQIADELDQIKQDMEDRGMNLTDGAPLVKVKQAVTRLEQDLIGMDVQIGVIEQTLLQSQLRDRSYFSQDMYGESNY</sequence>
<feature type="region of interest" description="Disordered" evidence="5">
    <location>
        <begin position="1"/>
        <end position="40"/>
    </location>
</feature>
<evidence type="ECO:0000256" key="2">
    <source>
        <dbReference type="ARBA" id="ARBA00009415"/>
    </source>
</evidence>
<dbReference type="AlphaFoldDB" id="A0A914W4J4"/>